<accession>A0A8J3MSS0</accession>
<reference evidence="2" key="1">
    <citation type="submission" date="2020-10" db="EMBL/GenBank/DDBJ databases">
        <title>Taxonomic study of unclassified bacteria belonging to the class Ktedonobacteria.</title>
        <authorList>
            <person name="Yabe S."/>
            <person name="Wang C.M."/>
            <person name="Zheng Y."/>
            <person name="Sakai Y."/>
            <person name="Cavaletti L."/>
            <person name="Monciardini P."/>
            <person name="Donadio S."/>
        </authorList>
    </citation>
    <scope>NUCLEOTIDE SEQUENCE</scope>
    <source>
        <strain evidence="2">SOSP1-1</strain>
    </source>
</reference>
<dbReference type="RefSeq" id="WP_220194494.1">
    <property type="nucleotide sequence ID" value="NZ_BNJF01000001.1"/>
</dbReference>
<dbReference type="AlphaFoldDB" id="A0A8J3MSS0"/>
<keyword evidence="3" id="KW-1185">Reference proteome</keyword>
<gene>
    <name evidence="2" type="ORF">KSX_33090</name>
</gene>
<dbReference type="EMBL" id="BNJF01000001">
    <property type="protein sequence ID" value="GHO45146.1"/>
    <property type="molecule type" value="Genomic_DNA"/>
</dbReference>
<keyword evidence="1" id="KW-1133">Transmembrane helix</keyword>
<keyword evidence="1" id="KW-0472">Membrane</keyword>
<evidence type="ECO:0000313" key="3">
    <source>
        <dbReference type="Proteomes" id="UP000612362"/>
    </source>
</evidence>
<proteinExistence type="predicted"/>
<evidence type="ECO:0000313" key="2">
    <source>
        <dbReference type="EMBL" id="GHO45146.1"/>
    </source>
</evidence>
<comment type="caution">
    <text evidence="2">The sequence shown here is derived from an EMBL/GenBank/DDBJ whole genome shotgun (WGS) entry which is preliminary data.</text>
</comment>
<keyword evidence="1" id="KW-0812">Transmembrane</keyword>
<name>A0A8J3MSS0_9CHLR</name>
<dbReference type="Proteomes" id="UP000612362">
    <property type="component" value="Unassembled WGS sequence"/>
</dbReference>
<evidence type="ECO:0000256" key="1">
    <source>
        <dbReference type="SAM" id="Phobius"/>
    </source>
</evidence>
<organism evidence="2 3">
    <name type="scientific">Ktedonospora formicarum</name>
    <dbReference type="NCBI Taxonomy" id="2778364"/>
    <lineage>
        <taxon>Bacteria</taxon>
        <taxon>Bacillati</taxon>
        <taxon>Chloroflexota</taxon>
        <taxon>Ktedonobacteria</taxon>
        <taxon>Ktedonobacterales</taxon>
        <taxon>Ktedonobacteraceae</taxon>
        <taxon>Ktedonospora</taxon>
    </lineage>
</organism>
<protein>
    <submittedName>
        <fullName evidence="2">Uncharacterized protein</fullName>
    </submittedName>
</protein>
<feature type="transmembrane region" description="Helical" evidence="1">
    <location>
        <begin position="32"/>
        <end position="49"/>
    </location>
</feature>
<feature type="transmembrane region" description="Helical" evidence="1">
    <location>
        <begin position="7"/>
        <end position="26"/>
    </location>
</feature>
<sequence length="55" mass="6072">MSNNYPTLLIAMFFSWLYCWLCFALFDTGSAPLQAAGFVALLVAVVGVLKEAIKR</sequence>